<evidence type="ECO:0000256" key="10">
    <source>
        <dbReference type="RuleBase" id="RU004327"/>
    </source>
</evidence>
<feature type="binding site" evidence="8">
    <location>
        <position position="249"/>
    </location>
    <ligand>
        <name>Mg(2+)</name>
        <dbReference type="ChEBI" id="CHEBI:18420"/>
    </ligand>
</feature>
<dbReference type="FunFam" id="3.40.120.10:FF:000002">
    <property type="entry name" value="Phosphoglucosamine mutase"/>
    <property type="match status" value="1"/>
</dbReference>
<comment type="function">
    <text evidence="8 10">Catalyzes the conversion of glucosamine-6-phosphate to glucosamine-1-phosphate.</text>
</comment>
<comment type="catalytic activity">
    <reaction evidence="8 10">
        <text>alpha-D-glucosamine 1-phosphate = D-glucosamine 6-phosphate</text>
        <dbReference type="Rhea" id="RHEA:23424"/>
        <dbReference type="ChEBI" id="CHEBI:58516"/>
        <dbReference type="ChEBI" id="CHEBI:58725"/>
        <dbReference type="EC" id="5.4.2.10"/>
    </reaction>
</comment>
<feature type="active site" description="Phosphoserine intermediate" evidence="8">
    <location>
        <position position="104"/>
    </location>
</feature>
<dbReference type="Gene3D" id="3.30.310.50">
    <property type="entry name" value="Alpha-D-phosphohexomutase, C-terminal domain"/>
    <property type="match status" value="1"/>
</dbReference>
<evidence type="ECO:0000256" key="8">
    <source>
        <dbReference type="HAMAP-Rule" id="MF_01554"/>
    </source>
</evidence>
<sequence>MARKYFGTDGIRGVANKDLSIDLVTNLGLALGYYLKTIIKEERKPRVVLGTDTRISGYMIRSALSAGLTAMGVNIDFVGVIPTPGVSFLTRYKDVDLGIMISASHNPITDNGIKIFSKDGYKLEDCIEEEIEKIMENKELLYSNLAEASKLGRFSFSEEDINAYRRFLRNTTKTSFKGKKIVIDAANGASYRVAAKVFQSLGAEIIAINNIPNGKNINVNCGSTHPELLQEMVKLYKADLGLAYDGDADRLIAVDELGNIVNGDLVIAIIALNMKKRGTLNNNTVVTTVMSNLGFEKYLNDNGIRLVRANVGDRYVLEKMRQQSLNLGGEQSGHVIILDHNTTGDGVLSSIQLVSSIIESGKKLSELVSDITLWPQRLENIKVSKEFKNTWKKNSKIQDEIDLATKKLANNGRILIRESGTENLIRVMIEANDEKLIDEIMESICQLVEKESKNA</sequence>
<evidence type="ECO:0000256" key="4">
    <source>
        <dbReference type="ARBA" id="ARBA00022842"/>
    </source>
</evidence>
<feature type="domain" description="Alpha-D-phosphohexomutase C-terminal" evidence="11">
    <location>
        <begin position="379"/>
        <end position="445"/>
    </location>
</feature>
<feature type="binding site" description="via phosphate group" evidence="8">
    <location>
        <position position="104"/>
    </location>
    <ligand>
        <name>Mg(2+)</name>
        <dbReference type="ChEBI" id="CHEBI:18420"/>
    </ligand>
</feature>
<dbReference type="SUPFAM" id="SSF55957">
    <property type="entry name" value="Phosphoglucomutase, C-terminal domain"/>
    <property type="match status" value="1"/>
</dbReference>
<dbReference type="InterPro" id="IPR005841">
    <property type="entry name" value="Alpha-D-phosphohexomutase_SF"/>
</dbReference>
<evidence type="ECO:0000256" key="9">
    <source>
        <dbReference type="RuleBase" id="RU004326"/>
    </source>
</evidence>
<dbReference type="InterPro" id="IPR036900">
    <property type="entry name" value="A-D-PHexomutase_C_sf"/>
</dbReference>
<dbReference type="InterPro" id="IPR005843">
    <property type="entry name" value="A-D-PHexomutase_C"/>
</dbReference>
<dbReference type="NCBIfam" id="NF008139">
    <property type="entry name" value="PRK10887.1"/>
    <property type="match status" value="1"/>
</dbReference>
<dbReference type="AlphaFoldDB" id="A0A6I8MDS4"/>
<dbReference type="SUPFAM" id="SSF53738">
    <property type="entry name" value="Phosphoglucomutase, first 3 domains"/>
    <property type="match status" value="3"/>
</dbReference>
<evidence type="ECO:0000256" key="2">
    <source>
        <dbReference type="ARBA" id="ARBA00022553"/>
    </source>
</evidence>
<reference evidence="15 16" key="1">
    <citation type="submission" date="2019-10" db="EMBL/GenBank/DDBJ databases">
        <authorList>
            <person name="Blom J."/>
        </authorList>
    </citation>
    <scope>NUCLEOTIDE SEQUENCE [LARGE SCALE GENOMIC DNA]</scope>
    <source>
        <strain evidence="15 16">ES3154-GLU</strain>
    </source>
</reference>
<dbReference type="InterPro" id="IPR005845">
    <property type="entry name" value="A-D-PHexomutase_a/b/a-II"/>
</dbReference>
<dbReference type="GO" id="GO:0000287">
    <property type="term" value="F:magnesium ion binding"/>
    <property type="evidence" value="ECO:0007669"/>
    <property type="project" value="UniProtKB-UniRule"/>
</dbReference>
<evidence type="ECO:0000259" key="13">
    <source>
        <dbReference type="Pfam" id="PF02879"/>
    </source>
</evidence>
<dbReference type="InterPro" id="IPR005844">
    <property type="entry name" value="A-D-PHexomutase_a/b/a-I"/>
</dbReference>
<keyword evidence="16" id="KW-1185">Reference proteome</keyword>
<dbReference type="Pfam" id="PF02879">
    <property type="entry name" value="PGM_PMM_II"/>
    <property type="match status" value="1"/>
</dbReference>
<comment type="similarity">
    <text evidence="1 8 9">Belongs to the phosphohexose mutase family.</text>
</comment>
<keyword evidence="2 8" id="KW-0597">Phosphoprotein</keyword>
<dbReference type="PANTHER" id="PTHR42946:SF1">
    <property type="entry name" value="PHOSPHOGLUCOMUTASE (ALPHA-D-GLUCOSE-1,6-BISPHOSPHATE-DEPENDENT)"/>
    <property type="match status" value="1"/>
</dbReference>
<dbReference type="PRINTS" id="PR00509">
    <property type="entry name" value="PGMPMM"/>
</dbReference>
<dbReference type="InterPro" id="IPR016055">
    <property type="entry name" value="A-D-PHexomutase_a/b/a-I/II/III"/>
</dbReference>
<dbReference type="HAMAP" id="MF_01554_B">
    <property type="entry name" value="GlmM_B"/>
    <property type="match status" value="1"/>
</dbReference>
<dbReference type="GO" id="GO:0009252">
    <property type="term" value="P:peptidoglycan biosynthetic process"/>
    <property type="evidence" value="ECO:0007669"/>
    <property type="project" value="TreeGrafter"/>
</dbReference>
<evidence type="ECO:0000256" key="5">
    <source>
        <dbReference type="ARBA" id="ARBA00023235"/>
    </source>
</evidence>
<organism evidence="15 16">
    <name type="scientific">Oceanivirga miroungae</name>
    <dbReference type="NCBI Taxonomy" id="1130046"/>
    <lineage>
        <taxon>Bacteria</taxon>
        <taxon>Fusobacteriati</taxon>
        <taxon>Fusobacteriota</taxon>
        <taxon>Fusobacteriia</taxon>
        <taxon>Fusobacteriales</taxon>
        <taxon>Leptotrichiaceae</taxon>
        <taxon>Oceanivirga</taxon>
    </lineage>
</organism>
<comment type="cofactor">
    <cofactor evidence="8">
        <name>Mg(2+)</name>
        <dbReference type="ChEBI" id="CHEBI:18420"/>
    </cofactor>
    <text evidence="8">Binds 1 Mg(2+) ion per subunit.</text>
</comment>
<dbReference type="FunFam" id="3.40.120.10:FF:000001">
    <property type="entry name" value="Phosphoglucosamine mutase"/>
    <property type="match status" value="1"/>
</dbReference>
<feature type="domain" description="Alpha-D-phosphohexomutase alpha/beta/alpha" evidence="13">
    <location>
        <begin position="163"/>
        <end position="258"/>
    </location>
</feature>
<evidence type="ECO:0000256" key="3">
    <source>
        <dbReference type="ARBA" id="ARBA00022723"/>
    </source>
</evidence>
<evidence type="ECO:0000256" key="7">
    <source>
        <dbReference type="ARBA" id="ARBA00068193"/>
    </source>
</evidence>
<dbReference type="GO" id="GO:0006048">
    <property type="term" value="P:UDP-N-acetylglucosamine biosynthetic process"/>
    <property type="evidence" value="ECO:0007669"/>
    <property type="project" value="TreeGrafter"/>
</dbReference>
<evidence type="ECO:0000259" key="14">
    <source>
        <dbReference type="Pfam" id="PF02880"/>
    </source>
</evidence>
<gene>
    <name evidence="8" type="primary">glmM</name>
    <name evidence="15" type="ORF">OMES3154_00524</name>
</gene>
<protein>
    <recommendedName>
        <fullName evidence="7 8">Phosphoglucosamine mutase</fullName>
        <ecNumber evidence="6 8">5.4.2.10</ecNumber>
    </recommendedName>
</protein>
<feature type="binding site" evidence="8">
    <location>
        <position position="247"/>
    </location>
    <ligand>
        <name>Mg(2+)</name>
        <dbReference type="ChEBI" id="CHEBI:18420"/>
    </ligand>
</feature>
<dbReference type="InterPro" id="IPR006352">
    <property type="entry name" value="GlmM_bact"/>
</dbReference>
<name>A0A6I8MDS4_9FUSO</name>
<comment type="PTM">
    <text evidence="8">Activated by phosphorylation.</text>
</comment>
<dbReference type="Pfam" id="PF00408">
    <property type="entry name" value="PGM_PMM_IV"/>
    <property type="match status" value="1"/>
</dbReference>
<dbReference type="RefSeq" id="WP_156683249.1">
    <property type="nucleotide sequence ID" value="NZ_CABWIB010000001.1"/>
</dbReference>
<dbReference type="EMBL" id="CABWIB010000001">
    <property type="protein sequence ID" value="VWL85241.1"/>
    <property type="molecule type" value="Genomic_DNA"/>
</dbReference>
<dbReference type="InterPro" id="IPR005846">
    <property type="entry name" value="A-D-PHexomutase_a/b/a-III"/>
</dbReference>
<keyword evidence="4 8" id="KW-0460">Magnesium</keyword>
<feature type="domain" description="Alpha-D-phosphohexomutase alpha/beta/alpha" evidence="14">
    <location>
        <begin position="262"/>
        <end position="370"/>
    </location>
</feature>
<keyword evidence="5 8" id="KW-0413">Isomerase</keyword>
<dbReference type="Gene3D" id="3.40.120.10">
    <property type="entry name" value="Alpha-D-Glucose-1,6-Bisphosphate, subunit A, domain 3"/>
    <property type="match status" value="3"/>
</dbReference>
<dbReference type="GO" id="GO:0008966">
    <property type="term" value="F:phosphoglucosamine mutase activity"/>
    <property type="evidence" value="ECO:0007669"/>
    <property type="project" value="UniProtKB-UniRule"/>
</dbReference>
<evidence type="ECO:0000256" key="1">
    <source>
        <dbReference type="ARBA" id="ARBA00010231"/>
    </source>
</evidence>
<dbReference type="EC" id="5.4.2.10" evidence="6 8"/>
<evidence type="ECO:0000259" key="11">
    <source>
        <dbReference type="Pfam" id="PF00408"/>
    </source>
</evidence>
<dbReference type="CDD" id="cd05802">
    <property type="entry name" value="GlmM"/>
    <property type="match status" value="1"/>
</dbReference>
<feature type="domain" description="Alpha-D-phosphohexomutase alpha/beta/alpha" evidence="12">
    <location>
        <begin position="3"/>
        <end position="139"/>
    </location>
</feature>
<dbReference type="PANTHER" id="PTHR42946">
    <property type="entry name" value="PHOSPHOHEXOSE MUTASE"/>
    <property type="match status" value="1"/>
</dbReference>
<dbReference type="InterPro" id="IPR050060">
    <property type="entry name" value="Phosphoglucosamine_mutase"/>
</dbReference>
<feature type="modified residue" description="Phosphoserine" evidence="8">
    <location>
        <position position="104"/>
    </location>
</feature>
<feature type="binding site" evidence="8">
    <location>
        <position position="245"/>
    </location>
    <ligand>
        <name>Mg(2+)</name>
        <dbReference type="ChEBI" id="CHEBI:18420"/>
    </ligand>
</feature>
<evidence type="ECO:0000313" key="15">
    <source>
        <dbReference type="EMBL" id="VWL85241.1"/>
    </source>
</evidence>
<dbReference type="GO" id="GO:0004615">
    <property type="term" value="F:phosphomannomutase activity"/>
    <property type="evidence" value="ECO:0007669"/>
    <property type="project" value="TreeGrafter"/>
</dbReference>
<dbReference type="Pfam" id="PF02880">
    <property type="entry name" value="PGM_PMM_III"/>
    <property type="match status" value="1"/>
</dbReference>
<dbReference type="Pfam" id="PF02878">
    <property type="entry name" value="PGM_PMM_I"/>
    <property type="match status" value="1"/>
</dbReference>
<accession>A0A6I8MDS4</accession>
<dbReference type="GO" id="GO:0005829">
    <property type="term" value="C:cytosol"/>
    <property type="evidence" value="ECO:0007669"/>
    <property type="project" value="TreeGrafter"/>
</dbReference>
<dbReference type="FunFam" id="3.30.310.50:FF:000001">
    <property type="entry name" value="Phosphoglucosamine mutase"/>
    <property type="match status" value="1"/>
</dbReference>
<evidence type="ECO:0000259" key="12">
    <source>
        <dbReference type="Pfam" id="PF02878"/>
    </source>
</evidence>
<proteinExistence type="inferred from homology"/>
<dbReference type="InterPro" id="IPR016066">
    <property type="entry name" value="A-D-PHexomutase_CS"/>
</dbReference>
<dbReference type="NCBIfam" id="TIGR01455">
    <property type="entry name" value="glmM"/>
    <property type="match status" value="1"/>
</dbReference>
<evidence type="ECO:0000313" key="16">
    <source>
        <dbReference type="Proteomes" id="UP000419017"/>
    </source>
</evidence>
<dbReference type="PROSITE" id="PS00710">
    <property type="entry name" value="PGM_PMM"/>
    <property type="match status" value="1"/>
</dbReference>
<dbReference type="Proteomes" id="UP000419017">
    <property type="component" value="Unassembled WGS sequence"/>
</dbReference>
<keyword evidence="3 8" id="KW-0479">Metal-binding</keyword>
<evidence type="ECO:0000256" key="6">
    <source>
        <dbReference type="ARBA" id="ARBA00066330"/>
    </source>
</evidence>
<dbReference type="GO" id="GO:0005975">
    <property type="term" value="P:carbohydrate metabolic process"/>
    <property type="evidence" value="ECO:0007669"/>
    <property type="project" value="InterPro"/>
</dbReference>